<dbReference type="OrthoDB" id="413016at2759"/>
<organism evidence="2 3">
    <name type="scientific">Symbiodinium microadriaticum</name>
    <name type="common">Dinoflagellate</name>
    <name type="synonym">Zooxanthella microadriatica</name>
    <dbReference type="NCBI Taxonomy" id="2951"/>
    <lineage>
        <taxon>Eukaryota</taxon>
        <taxon>Sar</taxon>
        <taxon>Alveolata</taxon>
        <taxon>Dinophyceae</taxon>
        <taxon>Suessiales</taxon>
        <taxon>Symbiodiniaceae</taxon>
        <taxon>Symbiodinium</taxon>
    </lineage>
</organism>
<dbReference type="Proteomes" id="UP000186817">
    <property type="component" value="Unassembled WGS sequence"/>
</dbReference>
<dbReference type="EMBL" id="LSRX01000115">
    <property type="protein sequence ID" value="OLQ08522.1"/>
    <property type="molecule type" value="Genomic_DNA"/>
</dbReference>
<accession>A0A1Q9EM67</accession>
<name>A0A1Q9EM67_SYMMI</name>
<keyword evidence="3" id="KW-1185">Reference proteome</keyword>
<dbReference type="AlphaFoldDB" id="A0A1Q9EM67"/>
<comment type="caution">
    <text evidence="2">The sequence shown here is derived from an EMBL/GenBank/DDBJ whole genome shotgun (WGS) entry which is preliminary data.</text>
</comment>
<evidence type="ECO:0000256" key="1">
    <source>
        <dbReference type="SAM" id="MobiDB-lite"/>
    </source>
</evidence>
<gene>
    <name evidence="2" type="ORF">AK812_SmicGene7943</name>
</gene>
<evidence type="ECO:0000313" key="2">
    <source>
        <dbReference type="EMBL" id="OLQ08522.1"/>
    </source>
</evidence>
<feature type="region of interest" description="Disordered" evidence="1">
    <location>
        <begin position="1"/>
        <end position="27"/>
    </location>
</feature>
<reference evidence="2 3" key="1">
    <citation type="submission" date="2016-02" db="EMBL/GenBank/DDBJ databases">
        <title>Genome analysis of coral dinoflagellate symbionts highlights evolutionary adaptations to a symbiotic lifestyle.</title>
        <authorList>
            <person name="Aranda M."/>
            <person name="Li Y."/>
            <person name="Liew Y.J."/>
            <person name="Baumgarten S."/>
            <person name="Simakov O."/>
            <person name="Wilson M."/>
            <person name="Piel J."/>
            <person name="Ashoor H."/>
            <person name="Bougouffa S."/>
            <person name="Bajic V.B."/>
            <person name="Ryu T."/>
            <person name="Ravasi T."/>
            <person name="Bayer T."/>
            <person name="Micklem G."/>
            <person name="Kim H."/>
            <person name="Bhak J."/>
            <person name="Lajeunesse T.C."/>
            <person name="Voolstra C.R."/>
        </authorList>
    </citation>
    <scope>NUCLEOTIDE SEQUENCE [LARGE SCALE GENOMIC DNA]</scope>
    <source>
        <strain evidence="2 3">CCMP2467</strain>
    </source>
</reference>
<evidence type="ECO:0000313" key="3">
    <source>
        <dbReference type="Proteomes" id="UP000186817"/>
    </source>
</evidence>
<sequence length="320" mass="35203">MQSGTCRIEGLGQRRLKRPKVSAPKEKGAPLEQEFFVGLSGAAHGLFPVAKDFVRMLKDEEPVEGRTTELRRRDLERETKESWFCRDVPLELTWTPGKSSETESSENYASTVCLRNDMKQAFRVFHRIANVMAGSAEARAAEDITWPKLRPGIVSSCSCSEQAKTLHKAVNEGLAPLACGLMSLDDLGEFEIHSPATAWDQDTTEAMTSPAKYVARALDKCLPTIVSLASSAYDQNWTLSTFRVEAVPMGLGEFTGVYQNTTGLAEVVIMPWSQLVSTMSKPQEMAVDLTMCQNLETPLFMMASSGDPSQHLASRGQATN</sequence>
<proteinExistence type="predicted"/>
<protein>
    <submittedName>
        <fullName evidence="2">Uncharacterized protein</fullName>
    </submittedName>
</protein>